<feature type="transmembrane region" description="Helical" evidence="9">
    <location>
        <begin position="36"/>
        <end position="57"/>
    </location>
</feature>
<dbReference type="PANTHER" id="PTHR22914:SF13">
    <property type="entry name" value="CHITIN SYNTHASE"/>
    <property type="match status" value="1"/>
</dbReference>
<dbReference type="RefSeq" id="YP_009701739.1">
    <property type="nucleotide sequence ID" value="NC_044937.1"/>
</dbReference>
<dbReference type="GO" id="GO:0004100">
    <property type="term" value="F:chitin synthase activity"/>
    <property type="evidence" value="ECO:0007669"/>
    <property type="project" value="InterPro"/>
</dbReference>
<feature type="transmembrane region" description="Helical" evidence="9">
    <location>
        <begin position="12"/>
        <end position="30"/>
    </location>
</feature>
<dbReference type="GO" id="GO:0006031">
    <property type="term" value="P:chitin biosynthetic process"/>
    <property type="evidence" value="ECO:0007669"/>
    <property type="project" value="TreeGrafter"/>
</dbReference>
<keyword evidence="11" id="KW-1185">Reference proteome</keyword>
<dbReference type="Proteomes" id="UP000243236">
    <property type="component" value="Segment"/>
</dbReference>
<keyword evidence="6 9" id="KW-1133">Transmembrane helix</keyword>
<keyword evidence="8" id="KW-0325">Glycoprotein</keyword>
<keyword evidence="4" id="KW-0808">Transferase</keyword>
<sequence length="527" mass="59890">MFLPLKVRSFLLYLTVIGINAGLLALIIIFNQFWYVFAPVLVLGSAVTIYYMTCIVLHELYQRFMGKPNLTAPQEPIMFLVTAYNEELGELNRTIVSVSTQKIDEGIERTVVVIVDGTKKLGKSLLAEKYGERLIVSDAYEDWHGKPKDVTFLKTKCNDVNVVYIIKSENAGKRDSVVLARTLAYGTLFPDSHDRYAMIISPEMELAWRRFVPAATRMVGIDADTIFHEECTQAMLEEMNYPGKRPVDGVVGYIEIAPADIQKSPYQVMWRTFQSVGYVIGQHTMRVYQSRISEKVSCLSGACYAIFIPSMCQPELLREFNTPSKPDTGLFQSILSYASEDRRSVVLALCRDRTVRFRQALDKRAIAYTVPPESASVFFSQRRRWSLGTTCNNLWLFLYGTNLYISERIIALIQVFAFVLTPLYLSVNAYLIYVFVHHFDIRLVYISIPMMVVFANNMLIPLWSPCMGSVRSRLMWIPTYIVGFVYSPWIGAIVQANSLLKSWSVSWGKTSVGTKTKTIATQIESTV</sequence>
<gene>
    <name evidence="10" type="primary">CVA-1_150L</name>
    <name evidence="10" type="ORF">PBCVCVA1_150L</name>
</gene>
<organism evidence="10 11">
    <name type="scientific">Paramecium bursaria Chlorella virus CVA-1</name>
    <dbReference type="NCBI Taxonomy" id="42683"/>
    <lineage>
        <taxon>Viruses</taxon>
        <taxon>Varidnaviria</taxon>
        <taxon>Bamfordvirae</taxon>
        <taxon>Nucleocytoviricota</taxon>
        <taxon>Megaviricetes</taxon>
        <taxon>Algavirales</taxon>
        <taxon>Phycodnaviridae</taxon>
        <taxon>Chlorovirus</taxon>
        <taxon>Chlorovirus conductrix</taxon>
        <taxon>Paramecium bursaria Chlorella virus A1</taxon>
    </lineage>
</organism>
<evidence type="ECO:0000256" key="5">
    <source>
        <dbReference type="ARBA" id="ARBA00022692"/>
    </source>
</evidence>
<keyword evidence="5 9" id="KW-0812">Transmembrane</keyword>
<dbReference type="EMBL" id="JX997159">
    <property type="protein sequence ID" value="AGE50403.1"/>
    <property type="molecule type" value="Genomic_DNA"/>
</dbReference>
<evidence type="ECO:0000256" key="7">
    <source>
        <dbReference type="ARBA" id="ARBA00023136"/>
    </source>
</evidence>
<proteinExistence type="predicted"/>
<dbReference type="InterPro" id="IPR004835">
    <property type="entry name" value="Chitin_synth"/>
</dbReference>
<evidence type="ECO:0000256" key="4">
    <source>
        <dbReference type="ARBA" id="ARBA00022679"/>
    </source>
</evidence>
<feature type="transmembrane region" description="Helical" evidence="9">
    <location>
        <begin position="475"/>
        <end position="494"/>
    </location>
</feature>
<dbReference type="SUPFAM" id="SSF53448">
    <property type="entry name" value="Nucleotide-diphospho-sugar transferases"/>
    <property type="match status" value="1"/>
</dbReference>
<evidence type="ECO:0000256" key="9">
    <source>
        <dbReference type="SAM" id="Phobius"/>
    </source>
</evidence>
<feature type="transmembrane region" description="Helical" evidence="9">
    <location>
        <begin position="411"/>
        <end position="436"/>
    </location>
</feature>
<evidence type="ECO:0000256" key="3">
    <source>
        <dbReference type="ARBA" id="ARBA00022676"/>
    </source>
</evidence>
<keyword evidence="2" id="KW-1003">Cell membrane</keyword>
<dbReference type="PANTHER" id="PTHR22914">
    <property type="entry name" value="CHITIN SYNTHASE"/>
    <property type="match status" value="1"/>
</dbReference>
<evidence type="ECO:0000256" key="2">
    <source>
        <dbReference type="ARBA" id="ARBA00022475"/>
    </source>
</evidence>
<dbReference type="Pfam" id="PF03142">
    <property type="entry name" value="Chitin_synth_2"/>
    <property type="match status" value="1"/>
</dbReference>
<keyword evidence="7 9" id="KW-0472">Membrane</keyword>
<evidence type="ECO:0000256" key="6">
    <source>
        <dbReference type="ARBA" id="ARBA00022989"/>
    </source>
</evidence>
<evidence type="ECO:0000256" key="1">
    <source>
        <dbReference type="ARBA" id="ARBA00004651"/>
    </source>
</evidence>
<evidence type="ECO:0000256" key="8">
    <source>
        <dbReference type="ARBA" id="ARBA00023180"/>
    </source>
</evidence>
<evidence type="ECO:0000313" key="11">
    <source>
        <dbReference type="Proteomes" id="UP000243236"/>
    </source>
</evidence>
<dbReference type="InterPro" id="IPR029044">
    <property type="entry name" value="Nucleotide-diphossugar_trans"/>
</dbReference>
<reference evidence="10 11" key="1">
    <citation type="submission" date="2012-10" db="EMBL/GenBank/DDBJ databases">
        <title>Towards defining the chloroviruses: a genomic journey through a genus of large DNA viruses.</title>
        <authorList>
            <person name="Jeanniard A."/>
            <person name="Dunigan D.D."/>
            <person name="Gurnon J.R."/>
            <person name="Agarkova I."/>
            <person name="Kang M."/>
            <person name="Vitek J."/>
            <person name="Duncan G."/>
            <person name="McClung O.W."/>
            <person name="Larsen M."/>
            <person name="Claverie J.-M."/>
            <person name="Van Etten J.L."/>
            <person name="Blanc G."/>
        </authorList>
    </citation>
    <scope>NUCLEOTIDE SEQUENCE [LARGE SCALE GENOMIC DNA]</scope>
</reference>
<protein>
    <submittedName>
        <fullName evidence="10">Chitin synthase</fullName>
    </submittedName>
</protein>
<evidence type="ECO:0000313" key="10">
    <source>
        <dbReference type="EMBL" id="AGE50403.1"/>
    </source>
</evidence>
<dbReference type="GO" id="GO:0005886">
    <property type="term" value="C:plasma membrane"/>
    <property type="evidence" value="ECO:0007669"/>
    <property type="project" value="UniProtKB-SubCell"/>
</dbReference>
<accession>M1GXX0</accession>
<dbReference type="GeneID" id="41900304"/>
<keyword evidence="3" id="KW-0328">Glycosyltransferase</keyword>
<feature type="transmembrane region" description="Helical" evidence="9">
    <location>
        <begin position="443"/>
        <end position="463"/>
    </location>
</feature>
<name>M1GXX0_9PHYC</name>
<comment type="subcellular location">
    <subcellularLocation>
        <location evidence="1">Cell membrane</location>
        <topology evidence="1">Multi-pass membrane protein</topology>
    </subcellularLocation>
</comment>
<dbReference type="KEGG" id="vg:41900304"/>